<evidence type="ECO:0000256" key="5">
    <source>
        <dbReference type="ARBA" id="ARBA00022490"/>
    </source>
</evidence>
<dbReference type="Gene3D" id="1.20.200.20">
    <property type="entry name" value="She2 domain"/>
    <property type="match status" value="1"/>
</dbReference>
<keyword evidence="7" id="KW-0694">RNA-binding</keyword>
<dbReference type="VEuPathDB" id="FungiDB:CAGL0K07612g"/>
<dbReference type="GO" id="GO:0005737">
    <property type="term" value="C:cytoplasm"/>
    <property type="evidence" value="ECO:0007669"/>
    <property type="project" value="UniProtKB-SubCell"/>
</dbReference>
<proteinExistence type="inferred from homology"/>
<evidence type="ECO:0000256" key="7">
    <source>
        <dbReference type="ARBA" id="ARBA00022884"/>
    </source>
</evidence>
<dbReference type="GO" id="GO:0005634">
    <property type="term" value="C:nucleus"/>
    <property type="evidence" value="ECO:0007669"/>
    <property type="project" value="UniProtKB-SubCell"/>
</dbReference>
<evidence type="ECO:0000256" key="1">
    <source>
        <dbReference type="ARBA" id="ARBA00004123"/>
    </source>
</evidence>
<dbReference type="OrthoDB" id="4041888at2759"/>
<dbReference type="GO" id="GO:0051028">
    <property type="term" value="P:mRNA transport"/>
    <property type="evidence" value="ECO:0007669"/>
    <property type="project" value="UniProtKB-KW"/>
</dbReference>
<dbReference type="VEuPathDB" id="FungiDB:B1J91_K07612g"/>
<evidence type="ECO:0000256" key="2">
    <source>
        <dbReference type="ARBA" id="ARBA00004496"/>
    </source>
</evidence>
<dbReference type="GO" id="GO:0007533">
    <property type="term" value="P:mating type switching"/>
    <property type="evidence" value="ECO:0007669"/>
    <property type="project" value="EnsemblFungi"/>
</dbReference>
<dbReference type="VEuPathDB" id="FungiDB:GVI51_K07469"/>
<dbReference type="Pfam" id="PF11435">
    <property type="entry name" value="She2p"/>
    <property type="match status" value="1"/>
</dbReference>
<dbReference type="OMA" id="HFVKFTQ"/>
<sequence>MSREEQPYIVATDGIVDALTKISSVFSAYLSANIHILNKYINYLRRVTSLKNERSIMIKIVKKLRFFNDTLLSTDLAQLQTTYEGEEPELALNIQTFASYLVKCLETIDLLNYFLLKPLQKELIAKTLNFDLVFPEDITDTVEDTYNHFVKFTQWSIESLSIDDPLLDIEVVQFSLRCAEEDQSYAEETDNIFLQEVLPVKDSQEYETLTLQWLDVLNGKLAILGERFEKVADDWYKKFGKNRS</sequence>
<dbReference type="InterPro" id="IPR036827">
    <property type="entry name" value="She2_dom_sf"/>
</dbReference>
<evidence type="ECO:0000256" key="4">
    <source>
        <dbReference type="ARBA" id="ARBA00022448"/>
    </source>
</evidence>
<dbReference type="GO" id="GO:0008298">
    <property type="term" value="P:intracellular mRNA localization"/>
    <property type="evidence" value="ECO:0007669"/>
    <property type="project" value="EnsemblFungi"/>
</dbReference>
<accession>A0A0W0D7X1</accession>
<dbReference type="VEuPathDB" id="FungiDB:GWK60_K07425"/>
<comment type="similarity">
    <text evidence="3">Belongs to the SHE2 family.</text>
</comment>
<dbReference type="PhylomeDB" id="A0A0W0D7X1"/>
<protein>
    <submittedName>
        <fullName evidence="10">SWI5-dependent HO expression protein 2</fullName>
    </submittedName>
</protein>
<comment type="subcellular location">
    <subcellularLocation>
        <location evidence="2">Cytoplasm</location>
    </subcellularLocation>
    <subcellularLocation>
        <location evidence="1">Nucleus</location>
    </subcellularLocation>
</comment>
<feature type="domain" description="RNA binding protein She2" evidence="9">
    <location>
        <begin position="20"/>
        <end position="220"/>
    </location>
</feature>
<dbReference type="SUPFAM" id="SSF116942">
    <property type="entry name" value="RNA-binding protein She2p"/>
    <property type="match status" value="1"/>
</dbReference>
<evidence type="ECO:0000259" key="9">
    <source>
        <dbReference type="Pfam" id="PF11435"/>
    </source>
</evidence>
<dbReference type="GO" id="GO:1990825">
    <property type="term" value="F:sequence-specific mRNA binding"/>
    <property type="evidence" value="ECO:0007669"/>
    <property type="project" value="EnsemblFungi"/>
</dbReference>
<keyword evidence="6" id="KW-0509">mRNA transport</keyword>
<keyword evidence="8" id="KW-0539">Nucleus</keyword>
<dbReference type="GO" id="GO:0005934">
    <property type="term" value="C:cellular bud tip"/>
    <property type="evidence" value="ECO:0007669"/>
    <property type="project" value="EnsemblFungi"/>
</dbReference>
<dbReference type="EMBL" id="LLZZ01000123">
    <property type="protein sequence ID" value="KTB02613.1"/>
    <property type="molecule type" value="Genomic_DNA"/>
</dbReference>
<gene>
    <name evidence="10" type="ORF">AO440_003572</name>
</gene>
<dbReference type="Proteomes" id="UP000054886">
    <property type="component" value="Unassembled WGS sequence"/>
</dbReference>
<evidence type="ECO:0000256" key="3">
    <source>
        <dbReference type="ARBA" id="ARBA00005611"/>
    </source>
</evidence>
<evidence type="ECO:0000256" key="8">
    <source>
        <dbReference type="ARBA" id="ARBA00023242"/>
    </source>
</evidence>
<keyword evidence="5" id="KW-0963">Cytoplasm</keyword>
<dbReference type="InterPro" id="IPR024261">
    <property type="entry name" value="RNA-bd_She2"/>
</dbReference>
<comment type="caution">
    <text evidence="10">The sequence shown here is derived from an EMBL/GenBank/DDBJ whole genome shotgun (WGS) entry which is preliminary data.</text>
</comment>
<keyword evidence="4" id="KW-0813">Transport</keyword>
<dbReference type="SMR" id="A0A0W0D7X1"/>
<dbReference type="VEuPathDB" id="FungiDB:GW608_K07403"/>
<organism evidence="10 11">
    <name type="scientific">Candida glabrata</name>
    <name type="common">Yeast</name>
    <name type="synonym">Torulopsis glabrata</name>
    <dbReference type="NCBI Taxonomy" id="5478"/>
    <lineage>
        <taxon>Eukaryota</taxon>
        <taxon>Fungi</taxon>
        <taxon>Dikarya</taxon>
        <taxon>Ascomycota</taxon>
        <taxon>Saccharomycotina</taxon>
        <taxon>Saccharomycetes</taxon>
        <taxon>Saccharomycetales</taxon>
        <taxon>Saccharomycetaceae</taxon>
        <taxon>Nakaseomyces</taxon>
    </lineage>
</organism>
<dbReference type="GO" id="GO:0008289">
    <property type="term" value="F:lipid binding"/>
    <property type="evidence" value="ECO:0007669"/>
    <property type="project" value="EnsemblFungi"/>
</dbReference>
<reference evidence="10 11" key="1">
    <citation type="submission" date="2015-10" db="EMBL/GenBank/DDBJ databases">
        <title>Draft genomes sequences of Candida glabrata isolates 1A, 1B, 2A, 2B, 3A and 3B.</title>
        <authorList>
            <person name="Haavelsrud O.E."/>
            <person name="Gaustad P."/>
        </authorList>
    </citation>
    <scope>NUCLEOTIDE SEQUENCE [LARGE SCALE GENOMIC DNA]</scope>
    <source>
        <strain evidence="10">910700640</strain>
    </source>
</reference>
<evidence type="ECO:0000313" key="10">
    <source>
        <dbReference type="EMBL" id="KTB02613.1"/>
    </source>
</evidence>
<evidence type="ECO:0000313" key="11">
    <source>
        <dbReference type="Proteomes" id="UP000054886"/>
    </source>
</evidence>
<evidence type="ECO:0000256" key="6">
    <source>
        <dbReference type="ARBA" id="ARBA00022816"/>
    </source>
</evidence>
<dbReference type="AlphaFoldDB" id="A0A0W0D7X1"/>
<name>A0A0W0D7X1_CANGB</name>